<dbReference type="PANTHER" id="PTHR19980:SF0">
    <property type="entry name" value="CLEAVAGE STIMULATION FACTOR SUBUNIT 3"/>
    <property type="match status" value="1"/>
</dbReference>
<evidence type="ECO:0000259" key="5">
    <source>
        <dbReference type="Pfam" id="PF05843"/>
    </source>
</evidence>
<evidence type="ECO:0000256" key="2">
    <source>
        <dbReference type="ARBA" id="ARBA00022737"/>
    </source>
</evidence>
<dbReference type="PANTHER" id="PTHR19980">
    <property type="entry name" value="RNA CLEAVAGE STIMULATION FACTOR"/>
    <property type="match status" value="1"/>
</dbReference>
<dbReference type="SMART" id="SM00386">
    <property type="entry name" value="HAT"/>
    <property type="match status" value="8"/>
</dbReference>
<feature type="domain" description="Suppressor of forked" evidence="5">
    <location>
        <begin position="6"/>
        <end position="86"/>
    </location>
</feature>
<comment type="subcellular location">
    <subcellularLocation>
        <location evidence="1">Nucleus</location>
    </subcellularLocation>
</comment>
<feature type="compositionally biased region" description="Basic residues" evidence="4">
    <location>
        <begin position="697"/>
        <end position="706"/>
    </location>
</feature>
<proteinExistence type="predicted"/>
<keyword evidence="3" id="KW-0539">Nucleus</keyword>
<dbReference type="GO" id="GO:0031123">
    <property type="term" value="P:RNA 3'-end processing"/>
    <property type="evidence" value="ECO:0000318"/>
    <property type="project" value="GO_Central"/>
</dbReference>
<name>A9UQH8_MONBE</name>
<dbReference type="eggNOG" id="KOG1914">
    <property type="taxonomic scope" value="Eukaryota"/>
</dbReference>
<dbReference type="FunCoup" id="A9UQH8">
    <property type="interactions" value="1538"/>
</dbReference>
<dbReference type="GeneID" id="5887871"/>
<dbReference type="InterPro" id="IPR003107">
    <property type="entry name" value="HAT"/>
</dbReference>
<keyword evidence="7" id="KW-1185">Reference proteome</keyword>
<feature type="compositionally biased region" description="Acidic residues" evidence="4">
    <location>
        <begin position="676"/>
        <end position="692"/>
    </location>
</feature>
<dbReference type="OMA" id="CFRGPFV"/>
<feature type="region of interest" description="Disordered" evidence="4">
    <location>
        <begin position="662"/>
        <end position="706"/>
    </location>
</feature>
<reference evidence="6 7" key="1">
    <citation type="journal article" date="2008" name="Nature">
        <title>The genome of the choanoflagellate Monosiga brevicollis and the origin of metazoans.</title>
        <authorList>
            <consortium name="JGI Sequencing"/>
            <person name="King N."/>
            <person name="Westbrook M.J."/>
            <person name="Young S.L."/>
            <person name="Kuo A."/>
            <person name="Abedin M."/>
            <person name="Chapman J."/>
            <person name="Fairclough S."/>
            <person name="Hellsten U."/>
            <person name="Isogai Y."/>
            <person name="Letunic I."/>
            <person name="Marr M."/>
            <person name="Pincus D."/>
            <person name="Putnam N."/>
            <person name="Rokas A."/>
            <person name="Wright K.J."/>
            <person name="Zuzow R."/>
            <person name="Dirks W."/>
            <person name="Good M."/>
            <person name="Goodstein D."/>
            <person name="Lemons D."/>
            <person name="Li W."/>
            <person name="Lyons J.B."/>
            <person name="Morris A."/>
            <person name="Nichols S."/>
            <person name="Richter D.J."/>
            <person name="Salamov A."/>
            <person name="Bork P."/>
            <person name="Lim W.A."/>
            <person name="Manning G."/>
            <person name="Miller W.T."/>
            <person name="McGinnis W."/>
            <person name="Shapiro H."/>
            <person name="Tjian R."/>
            <person name="Grigoriev I.V."/>
            <person name="Rokhsar D."/>
        </authorList>
    </citation>
    <scope>NUCLEOTIDE SEQUENCE [LARGE SCALE GENOMIC DNA]</scope>
    <source>
        <strain evidence="7">MX1 / ATCC 50154</strain>
    </source>
</reference>
<organism evidence="6 7">
    <name type="scientific">Monosiga brevicollis</name>
    <name type="common">Choanoflagellate</name>
    <dbReference type="NCBI Taxonomy" id="81824"/>
    <lineage>
        <taxon>Eukaryota</taxon>
        <taxon>Choanoflagellata</taxon>
        <taxon>Craspedida</taxon>
        <taxon>Salpingoecidae</taxon>
        <taxon>Monosiga</taxon>
    </lineage>
</organism>
<dbReference type="KEGG" id="mbr:MONBRDRAFT_22410"/>
<dbReference type="AlphaFoldDB" id="A9UQH8"/>
<sequence length="706" mass="79468">MSEPLKQAEEAVDANSYDVAAWHFILNEAPKQPIGEARRLYDKALEVFPTAGAIWRDYLRIELQFRNFAQAKELLGRCLKTCPHVEKLAYTQLFKNVGVDFNVTPAWQNYIRVLKELPETTMHQEQTKTAELRQAYLEALASPKTHISQLRADLDAFAKPRGQVGRKLVDLVSGPYAKALTASRKVEGFVKGINRDLLAVPPTRSPIYEHQLRCWQEWIAFERTNPLALVPVEMVQRVICIYRQCLMYFRFYPNMWYDAVAFLEEAAADAQKRTEQDSCTRAVQGDTPMAQQWLSEARSFFEAGINALPQNFLLHFAFADWLEGQGHIADAREVYNRLLGQRDINPALPFVQFMKMERRVGSIESVRKVFKQARQDERTTFQAFVAAALLELNGSDKGRGVCSKIFELAVKRFPEDPGLARAYLAYLSYQGDNSNTRALFERVLSKLPPADADGILQRYIEFEGTHGDLSALKALERRRHITRLVVEKNDDPERAAPTVATFGDLVHRYQFLDLLPSDPSFLSAFAPEALSAVATENTATSLGSNSVEGTAVPADIPTMDAAVRFSEYPMPDTAQAVAYQPATDDVALLRLPRPRLVAELLTLLPPPEAYTVRLFAFSLTACCVLGGSGNSPNTIILVSCILGQHVAVEPLVRCILERDIPQPKQSETSGKREHDDADGEDETGAYNEDQEMDLFRQRQRVKRDAY</sequence>
<dbReference type="Pfam" id="PF05843">
    <property type="entry name" value="Suf"/>
    <property type="match status" value="2"/>
</dbReference>
<gene>
    <name evidence="6" type="ORF">MONBRDRAFT_22410</name>
</gene>
<dbReference type="InterPro" id="IPR045243">
    <property type="entry name" value="Rna14-like"/>
</dbReference>
<dbReference type="GO" id="GO:0003729">
    <property type="term" value="F:mRNA binding"/>
    <property type="evidence" value="ECO:0000318"/>
    <property type="project" value="GO_Central"/>
</dbReference>
<dbReference type="GO" id="GO:0005634">
    <property type="term" value="C:nucleus"/>
    <property type="evidence" value="ECO:0000318"/>
    <property type="project" value="GO_Central"/>
</dbReference>
<dbReference type="STRING" id="81824.A9UQH8"/>
<dbReference type="InterPro" id="IPR011990">
    <property type="entry name" value="TPR-like_helical_dom_sf"/>
</dbReference>
<dbReference type="EMBL" id="CH991543">
    <property type="protein sequence ID" value="EDQ93047.1"/>
    <property type="molecule type" value="Genomic_DNA"/>
</dbReference>
<feature type="domain" description="Suppressor of forked" evidence="5">
    <location>
        <begin position="89"/>
        <end position="516"/>
    </location>
</feature>
<evidence type="ECO:0000313" key="6">
    <source>
        <dbReference type="EMBL" id="EDQ93047.1"/>
    </source>
</evidence>
<dbReference type="Proteomes" id="UP000001357">
    <property type="component" value="Unassembled WGS sequence"/>
</dbReference>
<protein>
    <recommendedName>
        <fullName evidence="5">Suppressor of forked domain-containing protein</fullName>
    </recommendedName>
</protein>
<evidence type="ECO:0000313" key="7">
    <source>
        <dbReference type="Proteomes" id="UP000001357"/>
    </source>
</evidence>
<accession>A9UQH8</accession>
<dbReference type="InterPro" id="IPR008847">
    <property type="entry name" value="Suf"/>
</dbReference>
<dbReference type="RefSeq" id="XP_001742809.1">
    <property type="nucleotide sequence ID" value="XM_001742757.1"/>
</dbReference>
<evidence type="ECO:0000256" key="4">
    <source>
        <dbReference type="SAM" id="MobiDB-lite"/>
    </source>
</evidence>
<dbReference type="Gene3D" id="1.25.40.10">
    <property type="entry name" value="Tetratricopeptide repeat domain"/>
    <property type="match status" value="2"/>
</dbReference>
<dbReference type="GO" id="GO:0031124">
    <property type="term" value="P:mRNA 3'-end processing"/>
    <property type="evidence" value="ECO:0007669"/>
    <property type="project" value="InterPro"/>
</dbReference>
<dbReference type="SUPFAM" id="SSF48452">
    <property type="entry name" value="TPR-like"/>
    <property type="match status" value="1"/>
</dbReference>
<keyword evidence="2" id="KW-0677">Repeat</keyword>
<evidence type="ECO:0000256" key="3">
    <source>
        <dbReference type="ARBA" id="ARBA00023242"/>
    </source>
</evidence>
<evidence type="ECO:0000256" key="1">
    <source>
        <dbReference type="ARBA" id="ARBA00004123"/>
    </source>
</evidence>
<dbReference type="InParanoid" id="A9UQH8"/>